<accession>A0AAN8IAB9</accession>
<dbReference type="AlphaFoldDB" id="A0AAN8IAB9"/>
<comment type="caution">
    <text evidence="1">The sequence shown here is derived from an EMBL/GenBank/DDBJ whole genome shotgun (WGS) entry which is preliminary data.</text>
</comment>
<protein>
    <submittedName>
        <fullName evidence="1">Uncharacterized protein</fullName>
    </submittedName>
</protein>
<dbReference type="EMBL" id="WIXE01024921">
    <property type="protein sequence ID" value="KAK5965176.1"/>
    <property type="molecule type" value="Genomic_DNA"/>
</dbReference>
<evidence type="ECO:0000313" key="2">
    <source>
        <dbReference type="Proteomes" id="UP001331761"/>
    </source>
</evidence>
<proteinExistence type="predicted"/>
<name>A0AAN8IAB9_TRICO</name>
<evidence type="ECO:0000313" key="1">
    <source>
        <dbReference type="EMBL" id="KAK5965176.1"/>
    </source>
</evidence>
<sequence length="107" mass="11426">MIDETDVVMANEETRMAEAKDKENAISLVSTVKGLKKAAGGKQSRIGVRGVNEEANDGAADWSALRAQLEQPFGKGSSEHSGASLLSPYKRDIYSLDAQMVASKAQL</sequence>
<dbReference type="Proteomes" id="UP001331761">
    <property type="component" value="Unassembled WGS sequence"/>
</dbReference>
<organism evidence="1 2">
    <name type="scientific">Trichostrongylus colubriformis</name>
    <name type="common">Black scour worm</name>
    <dbReference type="NCBI Taxonomy" id="6319"/>
    <lineage>
        <taxon>Eukaryota</taxon>
        <taxon>Metazoa</taxon>
        <taxon>Ecdysozoa</taxon>
        <taxon>Nematoda</taxon>
        <taxon>Chromadorea</taxon>
        <taxon>Rhabditida</taxon>
        <taxon>Rhabditina</taxon>
        <taxon>Rhabditomorpha</taxon>
        <taxon>Strongyloidea</taxon>
        <taxon>Trichostrongylidae</taxon>
        <taxon>Trichostrongylus</taxon>
    </lineage>
</organism>
<keyword evidence="2" id="KW-1185">Reference proteome</keyword>
<reference evidence="1 2" key="1">
    <citation type="submission" date="2019-10" db="EMBL/GenBank/DDBJ databases">
        <title>Assembly and Annotation for the nematode Trichostrongylus colubriformis.</title>
        <authorList>
            <person name="Martin J."/>
        </authorList>
    </citation>
    <scope>NUCLEOTIDE SEQUENCE [LARGE SCALE GENOMIC DNA]</scope>
    <source>
        <strain evidence="1">G859</strain>
        <tissue evidence="1">Whole worm</tissue>
    </source>
</reference>
<gene>
    <name evidence="1" type="ORF">GCK32_018345</name>
</gene>